<comment type="caution">
    <text evidence="1">The sequence shown here is derived from an EMBL/GenBank/DDBJ whole genome shotgun (WGS) entry which is preliminary data.</text>
</comment>
<evidence type="ECO:0000313" key="1">
    <source>
        <dbReference type="EMBL" id="RMZ93164.1"/>
    </source>
</evidence>
<reference evidence="1 2" key="1">
    <citation type="journal article" date="2018" name="Sci. Rep.">
        <title>Genomic signatures of local adaptation to the degree of environmental predictability in rotifers.</title>
        <authorList>
            <person name="Franch-Gras L."/>
            <person name="Hahn C."/>
            <person name="Garcia-Roger E.M."/>
            <person name="Carmona M.J."/>
            <person name="Serra M."/>
            <person name="Gomez A."/>
        </authorList>
    </citation>
    <scope>NUCLEOTIDE SEQUENCE [LARGE SCALE GENOMIC DNA]</scope>
    <source>
        <strain evidence="1">HYR1</strain>
    </source>
</reference>
<gene>
    <name evidence="1" type="ORF">BpHYR1_018871</name>
</gene>
<accession>A0A3M7P3B0</accession>
<name>A0A3M7P3B0_BRAPC</name>
<protein>
    <submittedName>
        <fullName evidence="1">Uncharacterized protein</fullName>
    </submittedName>
</protein>
<dbReference type="AlphaFoldDB" id="A0A3M7P3B0"/>
<sequence>MAGSAHLQLKNGANKLFPRHEQSLGQMSWDKKELETYTIKASDEEDSVCLLSLSSFLEEMVVGDELRLEPTLITFLSLFKRLESYD</sequence>
<dbReference type="EMBL" id="REGN01014028">
    <property type="protein sequence ID" value="RMZ93164.1"/>
    <property type="molecule type" value="Genomic_DNA"/>
</dbReference>
<dbReference type="Proteomes" id="UP000276133">
    <property type="component" value="Unassembled WGS sequence"/>
</dbReference>
<organism evidence="1 2">
    <name type="scientific">Brachionus plicatilis</name>
    <name type="common">Marine rotifer</name>
    <name type="synonym">Brachionus muelleri</name>
    <dbReference type="NCBI Taxonomy" id="10195"/>
    <lineage>
        <taxon>Eukaryota</taxon>
        <taxon>Metazoa</taxon>
        <taxon>Spiralia</taxon>
        <taxon>Gnathifera</taxon>
        <taxon>Rotifera</taxon>
        <taxon>Eurotatoria</taxon>
        <taxon>Monogononta</taxon>
        <taxon>Pseudotrocha</taxon>
        <taxon>Ploima</taxon>
        <taxon>Brachionidae</taxon>
        <taxon>Brachionus</taxon>
    </lineage>
</organism>
<proteinExistence type="predicted"/>
<evidence type="ECO:0000313" key="2">
    <source>
        <dbReference type="Proteomes" id="UP000276133"/>
    </source>
</evidence>
<keyword evidence="2" id="KW-1185">Reference proteome</keyword>